<feature type="region of interest" description="Disordered" evidence="1">
    <location>
        <begin position="1"/>
        <end position="21"/>
    </location>
</feature>
<sequence length="68" mass="7407">MHLPGIPPTPEVRAKPSGMIHQQRSLPVTASHFLIHEDSRSHDDCTVRGTTEAVAYVKYSILCAPAAI</sequence>
<feature type="compositionally biased region" description="Pro residues" evidence="1">
    <location>
        <begin position="1"/>
        <end position="10"/>
    </location>
</feature>
<protein>
    <submittedName>
        <fullName evidence="2 3">Uncharacterized protein</fullName>
    </submittedName>
</protein>
<name>A0A084VG21_ANOSI</name>
<reference evidence="3" key="2">
    <citation type="submission" date="2020-05" db="UniProtKB">
        <authorList>
            <consortium name="EnsemblMetazoa"/>
        </authorList>
    </citation>
    <scope>IDENTIFICATION</scope>
</reference>
<evidence type="ECO:0000313" key="3">
    <source>
        <dbReference type="EnsemblMetazoa" id="ASIC004086-PA"/>
    </source>
</evidence>
<dbReference type="VEuPathDB" id="VectorBase:ASIC004086"/>
<evidence type="ECO:0000313" key="4">
    <source>
        <dbReference type="Proteomes" id="UP000030765"/>
    </source>
</evidence>
<accession>A0A084VG21</accession>
<dbReference type="Proteomes" id="UP000030765">
    <property type="component" value="Unassembled WGS sequence"/>
</dbReference>
<gene>
    <name evidence="2" type="ORF">ZHAS_00004086</name>
</gene>
<dbReference type="AlphaFoldDB" id="A0A084VG21"/>
<dbReference type="EnsemblMetazoa" id="ASIC004086-RA">
    <property type="protein sequence ID" value="ASIC004086-PA"/>
    <property type="gene ID" value="ASIC004086"/>
</dbReference>
<organism evidence="2">
    <name type="scientific">Anopheles sinensis</name>
    <name type="common">Mosquito</name>
    <dbReference type="NCBI Taxonomy" id="74873"/>
    <lineage>
        <taxon>Eukaryota</taxon>
        <taxon>Metazoa</taxon>
        <taxon>Ecdysozoa</taxon>
        <taxon>Arthropoda</taxon>
        <taxon>Hexapoda</taxon>
        <taxon>Insecta</taxon>
        <taxon>Pterygota</taxon>
        <taxon>Neoptera</taxon>
        <taxon>Endopterygota</taxon>
        <taxon>Diptera</taxon>
        <taxon>Nematocera</taxon>
        <taxon>Culicoidea</taxon>
        <taxon>Culicidae</taxon>
        <taxon>Anophelinae</taxon>
        <taxon>Anopheles</taxon>
    </lineage>
</organism>
<proteinExistence type="predicted"/>
<reference evidence="2 4" key="1">
    <citation type="journal article" date="2014" name="BMC Genomics">
        <title>Genome sequence of Anopheles sinensis provides insight into genetics basis of mosquito competence for malaria parasites.</title>
        <authorList>
            <person name="Zhou D."/>
            <person name="Zhang D."/>
            <person name="Ding G."/>
            <person name="Shi L."/>
            <person name="Hou Q."/>
            <person name="Ye Y."/>
            <person name="Xu Y."/>
            <person name="Zhou H."/>
            <person name="Xiong C."/>
            <person name="Li S."/>
            <person name="Yu J."/>
            <person name="Hong S."/>
            <person name="Yu X."/>
            <person name="Zou P."/>
            <person name="Chen C."/>
            <person name="Chang X."/>
            <person name="Wang W."/>
            <person name="Lv Y."/>
            <person name="Sun Y."/>
            <person name="Ma L."/>
            <person name="Shen B."/>
            <person name="Zhu C."/>
        </authorList>
    </citation>
    <scope>NUCLEOTIDE SEQUENCE [LARGE SCALE GENOMIC DNA]</scope>
</reference>
<evidence type="ECO:0000256" key="1">
    <source>
        <dbReference type="SAM" id="MobiDB-lite"/>
    </source>
</evidence>
<dbReference type="EMBL" id="KE524806">
    <property type="protein sequence ID" value="KFB36915.1"/>
    <property type="molecule type" value="Genomic_DNA"/>
</dbReference>
<evidence type="ECO:0000313" key="2">
    <source>
        <dbReference type="EMBL" id="KFB36915.1"/>
    </source>
</evidence>
<keyword evidence="4" id="KW-1185">Reference proteome</keyword>
<dbReference type="EMBL" id="ATLV01012602">
    <property type="status" value="NOT_ANNOTATED_CDS"/>
    <property type="molecule type" value="Genomic_DNA"/>
</dbReference>